<reference evidence="1 2" key="1">
    <citation type="submission" date="2017-04" db="EMBL/GenBank/DDBJ databases">
        <title>Presence of VIM-2 positive Pseudomonas species in chickens and their surrounding environment.</title>
        <authorList>
            <person name="Zhang R."/>
        </authorList>
    </citation>
    <scope>NUCLEOTIDE SEQUENCE [LARGE SCALE GENOMIC DNA]</scope>
    <source>
        <strain evidence="1 2">DZ-C18</strain>
    </source>
</reference>
<protein>
    <submittedName>
        <fullName evidence="1">Uncharacterized protein</fullName>
    </submittedName>
</protein>
<sequence length="182" mass="19645">MAINHLDLVALANRVTTDRLFCGDEHHRALAVGVLSLIEENKRLEAPSRQTNDPVAASPADSPDGLAEECRALRAENEQLKATNEAWDAAWGAHVEARERWATEVVDAGDLRNEAALHAQMERATAELPLGWNIRITVEPHAAGVELRNACGKVDLKGQGSVSDQVSKAIDLARSMAGEVLS</sequence>
<comment type="caution">
    <text evidence="1">The sequence shown here is derived from an EMBL/GenBank/DDBJ whole genome shotgun (WGS) entry which is preliminary data.</text>
</comment>
<dbReference type="RefSeq" id="WP_084852229.1">
    <property type="nucleotide sequence ID" value="NZ_CP143525.1"/>
</dbReference>
<gene>
    <name evidence="1" type="ORF">B7H17_06755</name>
</gene>
<accession>A0A1X0Z5H0</accession>
<name>A0A1X0Z5H0_PSEPU</name>
<proteinExistence type="predicted"/>
<dbReference type="AlphaFoldDB" id="A0A1X0Z5H0"/>
<evidence type="ECO:0000313" key="2">
    <source>
        <dbReference type="Proteomes" id="UP000193675"/>
    </source>
</evidence>
<dbReference type="OrthoDB" id="7032807at2"/>
<dbReference type="Proteomes" id="UP000193675">
    <property type="component" value="Unassembled WGS sequence"/>
</dbReference>
<organism evidence="1 2">
    <name type="scientific">Pseudomonas putida</name>
    <name type="common">Arthrobacter siderocapsulatus</name>
    <dbReference type="NCBI Taxonomy" id="303"/>
    <lineage>
        <taxon>Bacteria</taxon>
        <taxon>Pseudomonadati</taxon>
        <taxon>Pseudomonadota</taxon>
        <taxon>Gammaproteobacteria</taxon>
        <taxon>Pseudomonadales</taxon>
        <taxon>Pseudomonadaceae</taxon>
        <taxon>Pseudomonas</taxon>
    </lineage>
</organism>
<dbReference type="EMBL" id="NBWC01000008">
    <property type="protein sequence ID" value="ORL66028.1"/>
    <property type="molecule type" value="Genomic_DNA"/>
</dbReference>
<evidence type="ECO:0000313" key="1">
    <source>
        <dbReference type="EMBL" id="ORL66028.1"/>
    </source>
</evidence>